<feature type="region of interest" description="Disordered" evidence="5">
    <location>
        <begin position="359"/>
        <end position="386"/>
    </location>
</feature>
<keyword evidence="4" id="KW-0413">Isomerase</keyword>
<dbReference type="InterPro" id="IPR019734">
    <property type="entry name" value="TPR_rpt"/>
</dbReference>
<dbReference type="Proteomes" id="UP000821866">
    <property type="component" value="Chromosome 6"/>
</dbReference>
<dbReference type="GO" id="GO:0003755">
    <property type="term" value="F:peptidyl-prolyl cis-trans isomerase activity"/>
    <property type="evidence" value="ECO:0007669"/>
    <property type="project" value="UniProtKB-KW"/>
</dbReference>
<evidence type="ECO:0000313" key="7">
    <source>
        <dbReference type="EMBL" id="KAH8023522.1"/>
    </source>
</evidence>
<dbReference type="InterPro" id="IPR011990">
    <property type="entry name" value="TPR-like_helical_dom_sf"/>
</dbReference>
<dbReference type="VEuPathDB" id="VectorBase:LOC119171870"/>
<keyword evidence="3" id="KW-0802">TPR repeat</keyword>
<reference evidence="7" key="2">
    <citation type="submission" date="2021-09" db="EMBL/GenBank/DDBJ databases">
        <authorList>
            <person name="Jia N."/>
            <person name="Wang J."/>
            <person name="Shi W."/>
            <person name="Du L."/>
            <person name="Sun Y."/>
            <person name="Zhan W."/>
            <person name="Jiang J."/>
            <person name="Wang Q."/>
            <person name="Zhang B."/>
            <person name="Ji P."/>
            <person name="Sakyi L.B."/>
            <person name="Cui X."/>
            <person name="Yuan T."/>
            <person name="Jiang B."/>
            <person name="Yang W."/>
            <person name="Lam T.T.-Y."/>
            <person name="Chang Q."/>
            <person name="Ding S."/>
            <person name="Wang X."/>
            <person name="Zhu J."/>
            <person name="Ruan X."/>
            <person name="Zhao L."/>
            <person name="Wei J."/>
            <person name="Que T."/>
            <person name="Du C."/>
            <person name="Cheng J."/>
            <person name="Dai P."/>
            <person name="Han X."/>
            <person name="Huang E."/>
            <person name="Gao Y."/>
            <person name="Liu J."/>
            <person name="Shao H."/>
            <person name="Ye R."/>
            <person name="Li L."/>
            <person name="Wei W."/>
            <person name="Wang X."/>
            <person name="Wang C."/>
            <person name="Huo Q."/>
            <person name="Li W."/>
            <person name="Guo W."/>
            <person name="Chen H."/>
            <person name="Chen S."/>
            <person name="Zhou L."/>
            <person name="Zhou L."/>
            <person name="Ni X."/>
            <person name="Tian J."/>
            <person name="Zhou Y."/>
            <person name="Sheng Y."/>
            <person name="Liu T."/>
            <person name="Pan Y."/>
            <person name="Xia L."/>
            <person name="Li J."/>
            <person name="Zhao F."/>
            <person name="Cao W."/>
        </authorList>
    </citation>
    <scope>NUCLEOTIDE SEQUENCE</scope>
    <source>
        <strain evidence="7">Rmic-2018</strain>
        <tissue evidence="7">Larvae</tissue>
    </source>
</reference>
<dbReference type="Gene3D" id="1.25.40.10">
    <property type="entry name" value="Tetratricopeptide repeat domain"/>
    <property type="match status" value="1"/>
</dbReference>
<dbReference type="InterPro" id="IPR046357">
    <property type="entry name" value="PPIase_dom_sf"/>
</dbReference>
<comment type="similarity">
    <text evidence="1">Belongs to the FKBP6 family.</text>
</comment>
<dbReference type="GO" id="GO:0034587">
    <property type="term" value="P:piRNA processing"/>
    <property type="evidence" value="ECO:0007669"/>
    <property type="project" value="TreeGrafter"/>
</dbReference>
<evidence type="ECO:0000313" key="8">
    <source>
        <dbReference type="Proteomes" id="UP000821866"/>
    </source>
</evidence>
<gene>
    <name evidence="7" type="ORF">HPB51_014771</name>
</gene>
<reference evidence="7" key="1">
    <citation type="journal article" date="2020" name="Cell">
        <title>Large-Scale Comparative Analyses of Tick Genomes Elucidate Their Genetic Diversity and Vector Capacities.</title>
        <authorList>
            <consortium name="Tick Genome and Microbiome Consortium (TIGMIC)"/>
            <person name="Jia N."/>
            <person name="Wang J."/>
            <person name="Shi W."/>
            <person name="Du L."/>
            <person name="Sun Y."/>
            <person name="Zhan W."/>
            <person name="Jiang J.F."/>
            <person name="Wang Q."/>
            <person name="Zhang B."/>
            <person name="Ji P."/>
            <person name="Bell-Sakyi L."/>
            <person name="Cui X.M."/>
            <person name="Yuan T.T."/>
            <person name="Jiang B.G."/>
            <person name="Yang W.F."/>
            <person name="Lam T.T."/>
            <person name="Chang Q.C."/>
            <person name="Ding S.J."/>
            <person name="Wang X.J."/>
            <person name="Zhu J.G."/>
            <person name="Ruan X.D."/>
            <person name="Zhao L."/>
            <person name="Wei J.T."/>
            <person name="Ye R.Z."/>
            <person name="Que T.C."/>
            <person name="Du C.H."/>
            <person name="Zhou Y.H."/>
            <person name="Cheng J.X."/>
            <person name="Dai P.F."/>
            <person name="Guo W.B."/>
            <person name="Han X.H."/>
            <person name="Huang E.J."/>
            <person name="Li L.F."/>
            <person name="Wei W."/>
            <person name="Gao Y.C."/>
            <person name="Liu J.Z."/>
            <person name="Shao H.Z."/>
            <person name="Wang X."/>
            <person name="Wang C.C."/>
            <person name="Yang T.C."/>
            <person name="Huo Q.B."/>
            <person name="Li W."/>
            <person name="Chen H.Y."/>
            <person name="Chen S.E."/>
            <person name="Zhou L.G."/>
            <person name="Ni X.B."/>
            <person name="Tian J.H."/>
            <person name="Sheng Y."/>
            <person name="Liu T."/>
            <person name="Pan Y.S."/>
            <person name="Xia L.Y."/>
            <person name="Li J."/>
            <person name="Zhao F."/>
            <person name="Cao W.C."/>
        </authorList>
    </citation>
    <scope>NUCLEOTIDE SEQUENCE</scope>
    <source>
        <strain evidence="7">Rmic-2018</strain>
    </source>
</reference>
<keyword evidence="2" id="KW-0677">Repeat</keyword>
<dbReference type="SUPFAM" id="SSF54534">
    <property type="entry name" value="FKBP-like"/>
    <property type="match status" value="1"/>
</dbReference>
<organism evidence="7 8">
    <name type="scientific">Rhipicephalus microplus</name>
    <name type="common">Cattle tick</name>
    <name type="synonym">Boophilus microplus</name>
    <dbReference type="NCBI Taxonomy" id="6941"/>
    <lineage>
        <taxon>Eukaryota</taxon>
        <taxon>Metazoa</taxon>
        <taxon>Ecdysozoa</taxon>
        <taxon>Arthropoda</taxon>
        <taxon>Chelicerata</taxon>
        <taxon>Arachnida</taxon>
        <taxon>Acari</taxon>
        <taxon>Parasitiformes</taxon>
        <taxon>Ixodida</taxon>
        <taxon>Ixodoidea</taxon>
        <taxon>Ixodidae</taxon>
        <taxon>Rhipicephalinae</taxon>
        <taxon>Rhipicephalus</taxon>
        <taxon>Boophilus</taxon>
    </lineage>
</organism>
<dbReference type="SUPFAM" id="SSF48452">
    <property type="entry name" value="TPR-like"/>
    <property type="match status" value="1"/>
</dbReference>
<dbReference type="SMART" id="SM00028">
    <property type="entry name" value="TPR"/>
    <property type="match status" value="2"/>
</dbReference>
<dbReference type="PROSITE" id="PS50059">
    <property type="entry name" value="FKBP_PPIASE"/>
    <property type="match status" value="1"/>
</dbReference>
<dbReference type="GO" id="GO:0007283">
    <property type="term" value="P:spermatogenesis"/>
    <property type="evidence" value="ECO:0007669"/>
    <property type="project" value="TreeGrafter"/>
</dbReference>
<dbReference type="Gene3D" id="3.10.50.40">
    <property type="match status" value="1"/>
</dbReference>
<dbReference type="EC" id="5.2.1.8" evidence="4"/>
<dbReference type="Pfam" id="PF00254">
    <property type="entry name" value="FKBP_C"/>
    <property type="match status" value="1"/>
</dbReference>
<sequence>MDALSPGCCRGSQTLLRYPVVYTSTILVRKKQKKTVLLTLLASGCLVMHEEQNNHRRQQRWWVRFALQDRNKLGHANSKFGHLFHEIRRRSRHRIIVHGSGHRVTPHAKVHFHCTTIAQSEYTERIDCSVMRNSPFRCYVKQAGVPGLQIALKSMRVGEQCQVRVSPEYGYGDVGCGHRIPPGAVLYFEVTLLNCVQTHSDCVMSSTEECSRLPFSELYKICSVKYRNANKFLAAQNYVDAERGYSVVEKQLKSAPEPAPDEQRYQRRELLLKLYHKLAYCRLKVHNPKMAVESCRHILRLDPSDPRALYRCAVGLRQLGEYEEAARMQQHAFALKPHSKHIINELVLLGDYVSMKPVRDKHVHRTDKRSSSCTEGPNSHRQENGSDLGISKKWMLQY</sequence>
<keyword evidence="4" id="KW-0697">Rotamase</keyword>
<protein>
    <recommendedName>
        <fullName evidence="4">peptidylprolyl isomerase</fullName>
        <ecNumber evidence="4">5.2.1.8</ecNumber>
    </recommendedName>
</protein>
<dbReference type="EMBL" id="JABSTU010000008">
    <property type="protein sequence ID" value="KAH8023522.1"/>
    <property type="molecule type" value="Genomic_DNA"/>
</dbReference>
<dbReference type="GO" id="GO:0005737">
    <property type="term" value="C:cytoplasm"/>
    <property type="evidence" value="ECO:0007669"/>
    <property type="project" value="TreeGrafter"/>
</dbReference>
<dbReference type="PANTHER" id="PTHR46674:SF1">
    <property type="entry name" value="INACTIVE PEPTIDYL-PROLYL CIS-TRANS ISOMERASE FKBP6"/>
    <property type="match status" value="1"/>
</dbReference>
<evidence type="ECO:0000256" key="5">
    <source>
        <dbReference type="SAM" id="MobiDB-lite"/>
    </source>
</evidence>
<dbReference type="PANTHER" id="PTHR46674">
    <property type="entry name" value="INACTIVE PEPTIDYL-PROLYL CIS-TRANS ISOMERASE FKBP6"/>
    <property type="match status" value="1"/>
</dbReference>
<comment type="caution">
    <text evidence="7">The sequence shown here is derived from an EMBL/GenBank/DDBJ whole genome shotgun (WGS) entry which is preliminary data.</text>
</comment>
<evidence type="ECO:0000256" key="3">
    <source>
        <dbReference type="ARBA" id="ARBA00022803"/>
    </source>
</evidence>
<keyword evidence="8" id="KW-1185">Reference proteome</keyword>
<evidence type="ECO:0000256" key="2">
    <source>
        <dbReference type="ARBA" id="ARBA00022737"/>
    </source>
</evidence>
<dbReference type="InterPro" id="IPR042282">
    <property type="entry name" value="FKBP6/shu"/>
</dbReference>
<evidence type="ECO:0000259" key="6">
    <source>
        <dbReference type="PROSITE" id="PS50059"/>
    </source>
</evidence>
<dbReference type="InterPro" id="IPR001179">
    <property type="entry name" value="PPIase_FKBP_dom"/>
</dbReference>
<evidence type="ECO:0000256" key="1">
    <source>
        <dbReference type="ARBA" id="ARBA00009648"/>
    </source>
</evidence>
<accession>A0A9J6DNY9</accession>
<evidence type="ECO:0000256" key="4">
    <source>
        <dbReference type="PROSITE-ProRule" id="PRU00277"/>
    </source>
</evidence>
<dbReference type="GO" id="GO:0051879">
    <property type="term" value="F:Hsp90 protein binding"/>
    <property type="evidence" value="ECO:0007669"/>
    <property type="project" value="TreeGrafter"/>
</dbReference>
<name>A0A9J6DNY9_RHIMP</name>
<proteinExistence type="inferred from homology"/>
<feature type="domain" description="PPIase FKBP-type" evidence="6">
    <location>
        <begin position="107"/>
        <end position="196"/>
    </location>
</feature>
<dbReference type="AlphaFoldDB" id="A0A9J6DNY9"/>
<comment type="catalytic activity">
    <reaction evidence="4">
        <text>[protein]-peptidylproline (omega=180) = [protein]-peptidylproline (omega=0)</text>
        <dbReference type="Rhea" id="RHEA:16237"/>
        <dbReference type="Rhea" id="RHEA-COMP:10747"/>
        <dbReference type="Rhea" id="RHEA-COMP:10748"/>
        <dbReference type="ChEBI" id="CHEBI:83833"/>
        <dbReference type="ChEBI" id="CHEBI:83834"/>
        <dbReference type="EC" id="5.2.1.8"/>
    </reaction>
</comment>